<accession>A0A1Z1WIY8</accession>
<evidence type="ECO:0000313" key="3">
    <source>
        <dbReference type="Proteomes" id="UP000195880"/>
    </source>
</evidence>
<evidence type="ECO:0000313" key="2">
    <source>
        <dbReference type="EMBL" id="ARX86406.1"/>
    </source>
</evidence>
<dbReference type="eggNOG" id="ENOG503406I">
    <property type="taxonomic scope" value="Bacteria"/>
</dbReference>
<reference evidence="2 3" key="1">
    <citation type="submission" date="2017-05" db="EMBL/GenBank/DDBJ databases">
        <title>Streptomyces alboflavus Genome sequencing and assembly.</title>
        <authorList>
            <person name="Wang Y."/>
            <person name="Du B."/>
            <person name="Ding Y."/>
            <person name="Liu H."/>
            <person name="Hou Q."/>
            <person name="Liu K."/>
            <person name="Wang C."/>
            <person name="Yao L."/>
        </authorList>
    </citation>
    <scope>NUCLEOTIDE SEQUENCE [LARGE SCALE GENOMIC DNA]</scope>
    <source>
        <strain evidence="2 3">MDJK44</strain>
    </source>
</reference>
<dbReference type="STRING" id="67267.GCA_000716675_07782"/>
<dbReference type="KEGG" id="salf:SMD44_05877"/>
<evidence type="ECO:0000256" key="1">
    <source>
        <dbReference type="SAM" id="MobiDB-lite"/>
    </source>
</evidence>
<sequence length="107" mass="11266">MKSEETPFVGGPLDGRVLPVLLGPTGHPPKVYRVPVPDDAGGEPTVLVYRRVAAGTARRFGLHPGWKYEYDAGGGGSEGGFRNLKWPWSKPGPGRTAGTDAGGRPEA</sequence>
<feature type="region of interest" description="Disordered" evidence="1">
    <location>
        <begin position="82"/>
        <end position="107"/>
    </location>
</feature>
<dbReference type="RefSeq" id="WP_087885832.1">
    <property type="nucleotide sequence ID" value="NZ_CP021748.1"/>
</dbReference>
<dbReference type="EMBL" id="CP021748">
    <property type="protein sequence ID" value="ARX86406.1"/>
    <property type="molecule type" value="Genomic_DNA"/>
</dbReference>
<name>A0A1Z1WIY8_9ACTN</name>
<proteinExistence type="predicted"/>
<organism evidence="2 3">
    <name type="scientific">Streptomyces alboflavus</name>
    <dbReference type="NCBI Taxonomy" id="67267"/>
    <lineage>
        <taxon>Bacteria</taxon>
        <taxon>Bacillati</taxon>
        <taxon>Actinomycetota</taxon>
        <taxon>Actinomycetes</taxon>
        <taxon>Kitasatosporales</taxon>
        <taxon>Streptomycetaceae</taxon>
        <taxon>Streptomyces</taxon>
    </lineage>
</organism>
<dbReference type="AlphaFoldDB" id="A0A1Z1WIY8"/>
<dbReference type="Proteomes" id="UP000195880">
    <property type="component" value="Chromosome"/>
</dbReference>
<keyword evidence="3" id="KW-1185">Reference proteome</keyword>
<gene>
    <name evidence="2" type="ORF">SMD44_05877</name>
</gene>
<dbReference type="OrthoDB" id="3855550at2"/>
<protein>
    <submittedName>
        <fullName evidence="2">Uncharacterized protein</fullName>
    </submittedName>
</protein>